<dbReference type="SUPFAM" id="SSF55781">
    <property type="entry name" value="GAF domain-like"/>
    <property type="match status" value="1"/>
</dbReference>
<dbReference type="InterPro" id="IPR005561">
    <property type="entry name" value="ANTAR"/>
</dbReference>
<gene>
    <name evidence="4" type="ORF">GCM10022399_01270</name>
</gene>
<proteinExistence type="predicted"/>
<dbReference type="Proteomes" id="UP001501468">
    <property type="component" value="Unassembled WGS sequence"/>
</dbReference>
<evidence type="ECO:0000313" key="5">
    <source>
        <dbReference type="Proteomes" id="UP001501468"/>
    </source>
</evidence>
<organism evidence="4 5">
    <name type="scientific">Terrabacter ginsenosidimutans</name>
    <dbReference type="NCBI Taxonomy" id="490575"/>
    <lineage>
        <taxon>Bacteria</taxon>
        <taxon>Bacillati</taxon>
        <taxon>Actinomycetota</taxon>
        <taxon>Actinomycetes</taxon>
        <taxon>Micrococcales</taxon>
        <taxon>Intrasporangiaceae</taxon>
        <taxon>Terrabacter</taxon>
    </lineage>
</organism>
<keyword evidence="1" id="KW-0805">Transcription regulation</keyword>
<dbReference type="InterPro" id="IPR029016">
    <property type="entry name" value="GAF-like_dom_sf"/>
</dbReference>
<dbReference type="Gene3D" id="1.10.10.10">
    <property type="entry name" value="Winged helix-like DNA-binding domain superfamily/Winged helix DNA-binding domain"/>
    <property type="match status" value="1"/>
</dbReference>
<dbReference type="Gene3D" id="3.30.450.40">
    <property type="match status" value="1"/>
</dbReference>
<dbReference type="RefSeq" id="WP_344940048.1">
    <property type="nucleotide sequence ID" value="NZ_BAABDC010000001.1"/>
</dbReference>
<dbReference type="SUPFAM" id="SSF52172">
    <property type="entry name" value="CheY-like"/>
    <property type="match status" value="1"/>
</dbReference>
<protein>
    <submittedName>
        <fullName evidence="4">GAF and ANTAR domain-containing protein</fullName>
    </submittedName>
</protein>
<dbReference type="EMBL" id="BAABDC010000001">
    <property type="protein sequence ID" value="GAA3689306.1"/>
    <property type="molecule type" value="Genomic_DNA"/>
</dbReference>
<sequence>MGDDRAQQTDDELRAVAESFAQLGAELESMGPSAALDAVARMAVDRVPGARCASITSYDHGRFRTVAATDELAQRADDIQYALGSGPCLDAIVEDTLYRPRDLRHDDRWPEYGAKVSSELGLLSMLSYRLGHEVDDTIDGLNIYADEVGAFDERAELVGLMLATHGALAVALSANQLQVENLQKALASNREIGVAMGILMARHHVTREQAFGLLRMASQNSNRKLHDVALQVVDTGALPAISGRPPGSPAGREGATG</sequence>
<dbReference type="InterPro" id="IPR011006">
    <property type="entry name" value="CheY-like_superfamily"/>
</dbReference>
<evidence type="ECO:0000313" key="4">
    <source>
        <dbReference type="EMBL" id="GAA3689306.1"/>
    </source>
</evidence>
<evidence type="ECO:0000256" key="2">
    <source>
        <dbReference type="ARBA" id="ARBA00023163"/>
    </source>
</evidence>
<keyword evidence="2" id="KW-0804">Transcription</keyword>
<feature type="domain" description="ANTAR" evidence="3">
    <location>
        <begin position="172"/>
        <end position="233"/>
    </location>
</feature>
<dbReference type="PIRSF" id="PIRSF036625">
    <property type="entry name" value="GAF_ANTAR"/>
    <property type="match status" value="1"/>
</dbReference>
<dbReference type="Pfam" id="PF03861">
    <property type="entry name" value="ANTAR"/>
    <property type="match status" value="1"/>
</dbReference>
<dbReference type="SMART" id="SM01012">
    <property type="entry name" value="ANTAR"/>
    <property type="match status" value="1"/>
</dbReference>
<evidence type="ECO:0000259" key="3">
    <source>
        <dbReference type="PROSITE" id="PS50921"/>
    </source>
</evidence>
<evidence type="ECO:0000256" key="1">
    <source>
        <dbReference type="ARBA" id="ARBA00023015"/>
    </source>
</evidence>
<accession>A0ABP7CIS4</accession>
<comment type="caution">
    <text evidence="4">The sequence shown here is derived from an EMBL/GenBank/DDBJ whole genome shotgun (WGS) entry which is preliminary data.</text>
</comment>
<dbReference type="PROSITE" id="PS50921">
    <property type="entry name" value="ANTAR"/>
    <property type="match status" value="1"/>
</dbReference>
<dbReference type="InterPro" id="IPR012074">
    <property type="entry name" value="GAF_ANTAR"/>
</dbReference>
<dbReference type="InterPro" id="IPR036388">
    <property type="entry name" value="WH-like_DNA-bd_sf"/>
</dbReference>
<name>A0ABP7CIS4_9MICO</name>
<reference evidence="5" key="1">
    <citation type="journal article" date="2019" name="Int. J. Syst. Evol. Microbiol.">
        <title>The Global Catalogue of Microorganisms (GCM) 10K type strain sequencing project: providing services to taxonomists for standard genome sequencing and annotation.</title>
        <authorList>
            <consortium name="The Broad Institute Genomics Platform"/>
            <consortium name="The Broad Institute Genome Sequencing Center for Infectious Disease"/>
            <person name="Wu L."/>
            <person name="Ma J."/>
        </authorList>
    </citation>
    <scope>NUCLEOTIDE SEQUENCE [LARGE SCALE GENOMIC DNA]</scope>
    <source>
        <strain evidence="5">JCM 17125</strain>
    </source>
</reference>
<keyword evidence="5" id="KW-1185">Reference proteome</keyword>